<dbReference type="PANTHER" id="PTHR33990:SF1">
    <property type="entry name" value="PROTEIN YJDN"/>
    <property type="match status" value="1"/>
</dbReference>
<name>A0A504JDM0_9FLAO</name>
<dbReference type="CDD" id="cd06588">
    <property type="entry name" value="PhnB_like"/>
    <property type="match status" value="1"/>
</dbReference>
<dbReference type="RefSeq" id="WP_140594816.1">
    <property type="nucleotide sequence ID" value="NZ_VFWZ01000005.1"/>
</dbReference>
<dbReference type="Gene3D" id="3.10.180.10">
    <property type="entry name" value="2,3-Dihydroxybiphenyl 1,2-Dioxygenase, domain 1"/>
    <property type="match status" value="1"/>
</dbReference>
<feature type="domain" description="PhnB-like" evidence="1">
    <location>
        <begin position="2"/>
        <end position="129"/>
    </location>
</feature>
<dbReference type="Pfam" id="PF06983">
    <property type="entry name" value="3-dmu-9_3-mt"/>
    <property type="match status" value="1"/>
</dbReference>
<comment type="caution">
    <text evidence="2">The sequence shown here is derived from an EMBL/GenBank/DDBJ whole genome shotgun (WGS) entry which is preliminary data.</text>
</comment>
<evidence type="ECO:0000259" key="1">
    <source>
        <dbReference type="Pfam" id="PF06983"/>
    </source>
</evidence>
<dbReference type="Proteomes" id="UP000315540">
    <property type="component" value="Unassembled WGS sequence"/>
</dbReference>
<dbReference type="OrthoDB" id="9795306at2"/>
<accession>A0A504JDM0</accession>
<gene>
    <name evidence="2" type="ORF">FHK87_16240</name>
</gene>
<proteinExistence type="predicted"/>
<dbReference type="EMBL" id="VFWZ01000005">
    <property type="protein sequence ID" value="TPN84481.1"/>
    <property type="molecule type" value="Genomic_DNA"/>
</dbReference>
<protein>
    <submittedName>
        <fullName evidence="2">VOC family protein</fullName>
    </submittedName>
</protein>
<keyword evidence="3" id="KW-1185">Reference proteome</keyword>
<dbReference type="PANTHER" id="PTHR33990">
    <property type="entry name" value="PROTEIN YJDN-RELATED"/>
    <property type="match status" value="1"/>
</dbReference>
<dbReference type="AlphaFoldDB" id="A0A504JDM0"/>
<organism evidence="2 3">
    <name type="scientific">Aquimarina algicola</name>
    <dbReference type="NCBI Taxonomy" id="2589995"/>
    <lineage>
        <taxon>Bacteria</taxon>
        <taxon>Pseudomonadati</taxon>
        <taxon>Bacteroidota</taxon>
        <taxon>Flavobacteriia</taxon>
        <taxon>Flavobacteriales</taxon>
        <taxon>Flavobacteriaceae</taxon>
        <taxon>Aquimarina</taxon>
    </lineage>
</organism>
<dbReference type="SUPFAM" id="SSF54593">
    <property type="entry name" value="Glyoxalase/Bleomycin resistance protein/Dihydroxybiphenyl dioxygenase"/>
    <property type="match status" value="1"/>
</dbReference>
<evidence type="ECO:0000313" key="2">
    <source>
        <dbReference type="EMBL" id="TPN84481.1"/>
    </source>
</evidence>
<reference evidence="2 3" key="1">
    <citation type="submission" date="2019-06" db="EMBL/GenBank/DDBJ databases">
        <authorList>
            <person name="Meng X."/>
        </authorList>
    </citation>
    <scope>NUCLEOTIDE SEQUENCE [LARGE SCALE GENOMIC DNA]</scope>
    <source>
        <strain evidence="2 3">M625</strain>
    </source>
</reference>
<sequence>MKIQPYLVFEGNCQEALNFYQKTFGGQIINRETYENKEIDIPEHYRGKLQHAELKGEGFHFMGYDASPDTPLTSGSTIQMSIDLNSREEVNKIFDKLSNSGIVHTPLQETSWKAYYGRCSDQFNINWMINCKL</sequence>
<dbReference type="InterPro" id="IPR028973">
    <property type="entry name" value="PhnB-like"/>
</dbReference>
<evidence type="ECO:0000313" key="3">
    <source>
        <dbReference type="Proteomes" id="UP000315540"/>
    </source>
</evidence>
<dbReference type="InterPro" id="IPR029068">
    <property type="entry name" value="Glyas_Bleomycin-R_OHBP_Dase"/>
</dbReference>